<protein>
    <submittedName>
        <fullName evidence="3">GT13 protein</fullName>
    </submittedName>
</protein>
<gene>
    <name evidence="3" type="primary">GT13</name>
    <name evidence="3" type="ORF">SNAT2548_LOCUS29681</name>
</gene>
<reference evidence="3" key="1">
    <citation type="submission" date="2021-02" db="EMBL/GenBank/DDBJ databases">
        <authorList>
            <person name="Dougan E. K."/>
            <person name="Rhodes N."/>
            <person name="Thang M."/>
            <person name="Chan C."/>
        </authorList>
    </citation>
    <scope>NUCLEOTIDE SEQUENCE</scope>
</reference>
<dbReference type="Proteomes" id="UP000604046">
    <property type="component" value="Unassembled WGS sequence"/>
</dbReference>
<name>A0A812TFW5_9DINO</name>
<dbReference type="AlphaFoldDB" id="A0A812TFW5"/>
<dbReference type="Pfam" id="PF03016">
    <property type="entry name" value="Exostosin_GT47"/>
    <property type="match status" value="1"/>
</dbReference>
<proteinExistence type="inferred from homology"/>
<evidence type="ECO:0000256" key="1">
    <source>
        <dbReference type="ARBA" id="ARBA00010271"/>
    </source>
</evidence>
<sequence length="708" mass="79933">MARFLPEIRSSPRVRVGGLLLQVAVWCVGPCHGIDLPVLTAREHLPGITPQTEAVQLTGFLAASGRALWKLKRLGFEGVVEELAERRIVLPAEVVTSSCEDAFMTGYYKNLSARVHSFGFPIFNMDEEKEVLADSNLRQCWRNPDRCWTAVVRLDYFELQQMEELFYWAISGKGKLGPEPSGSATLLLLLPPACMVEDALLHIAPQVLELRSSGTQDYIIMRAALIEIQPGSFELPRQHRNLSRVIPPYPGGEPYSEAAYGFTQDCARGAVGPTDDYAGAQFHNIFGRVLCSPSIHSNPEDFQGEAAGLKIFVQTMPSLLNSDRLVIANLVRLAHNYSCDPGLFLCKEPHWNGAWSAWRQHMGEVVLLQKFLTAPPEVFVESADDADIILIPTLSQLVSSWYIFRQVPQSCPRHMLHWLKHLESKRAAHVFLFADHLISLRQNDMGGLNCMPALRPDNIFISHGTERMSPAHIAMPSIVAEPELQPSVILPADENRDVFLFYGETTDCCHPVRQHFYDVLTSDQGVSLCGPTCIVEKRWREPPHRGVEMSKKTHGSSSGGAIDLIQVMQQTIFCPMGPGDVPHRHKFYQAFLAGCIPVLFDFPSYFPGQRSWWKEYGSPFLLSVPFPEDIPYNDIVVIIPCTENYTQSAINMLLKLRAMPVQDISRRQRLLRDYRHFLGYQWDGSRPDAFTAIMQRIGRFVRRRPQLR</sequence>
<organism evidence="3 4">
    <name type="scientific">Symbiodinium natans</name>
    <dbReference type="NCBI Taxonomy" id="878477"/>
    <lineage>
        <taxon>Eukaryota</taxon>
        <taxon>Sar</taxon>
        <taxon>Alveolata</taxon>
        <taxon>Dinophyceae</taxon>
        <taxon>Suessiales</taxon>
        <taxon>Symbiodiniaceae</taxon>
        <taxon>Symbiodinium</taxon>
    </lineage>
</organism>
<evidence type="ECO:0000259" key="2">
    <source>
        <dbReference type="Pfam" id="PF03016"/>
    </source>
</evidence>
<dbReference type="EMBL" id="CAJNDS010002571">
    <property type="protein sequence ID" value="CAE7530009.1"/>
    <property type="molecule type" value="Genomic_DNA"/>
</dbReference>
<comment type="caution">
    <text evidence="3">The sequence shown here is derived from an EMBL/GenBank/DDBJ whole genome shotgun (WGS) entry which is preliminary data.</text>
</comment>
<dbReference type="InterPro" id="IPR040911">
    <property type="entry name" value="Exostosin_GT47"/>
</dbReference>
<evidence type="ECO:0000313" key="4">
    <source>
        <dbReference type="Proteomes" id="UP000604046"/>
    </source>
</evidence>
<accession>A0A812TFW5</accession>
<dbReference type="PANTHER" id="PTHR11062:SF281">
    <property type="entry name" value="EXOSTOSIN-LIKE 2"/>
    <property type="match status" value="1"/>
</dbReference>
<evidence type="ECO:0000313" key="3">
    <source>
        <dbReference type="EMBL" id="CAE7530009.1"/>
    </source>
</evidence>
<feature type="domain" description="Exostosin GT47" evidence="2">
    <location>
        <begin position="307"/>
        <end position="640"/>
    </location>
</feature>
<dbReference type="InterPro" id="IPR004263">
    <property type="entry name" value="Exostosin"/>
</dbReference>
<dbReference type="OrthoDB" id="409397at2759"/>
<comment type="similarity">
    <text evidence="1">Belongs to the glycosyltransferase 47 family.</text>
</comment>
<dbReference type="GO" id="GO:0016757">
    <property type="term" value="F:glycosyltransferase activity"/>
    <property type="evidence" value="ECO:0007669"/>
    <property type="project" value="InterPro"/>
</dbReference>
<dbReference type="PANTHER" id="PTHR11062">
    <property type="entry name" value="EXOSTOSIN HEPARAN SULFATE GLYCOSYLTRANSFERASE -RELATED"/>
    <property type="match status" value="1"/>
</dbReference>
<keyword evidence="4" id="KW-1185">Reference proteome</keyword>